<feature type="domain" description="Response regulatory" evidence="15">
    <location>
        <begin position="714"/>
        <end position="830"/>
    </location>
</feature>
<feature type="transmembrane region" description="Helical" evidence="13">
    <location>
        <begin position="513"/>
        <end position="530"/>
    </location>
</feature>
<feature type="transmembrane region" description="Helical" evidence="13">
    <location>
        <begin position="307"/>
        <end position="329"/>
    </location>
</feature>
<dbReference type="Proteomes" id="UP000250369">
    <property type="component" value="Unassembled WGS sequence"/>
</dbReference>
<dbReference type="Gene3D" id="2.60.120.260">
    <property type="entry name" value="Galactose-binding domain-like"/>
    <property type="match status" value="1"/>
</dbReference>
<feature type="domain" description="Histidine kinase" evidence="14">
    <location>
        <begin position="443"/>
        <end position="660"/>
    </location>
</feature>
<dbReference type="InterPro" id="IPR036890">
    <property type="entry name" value="HATPase_C_sf"/>
</dbReference>
<dbReference type="InterPro" id="IPR011006">
    <property type="entry name" value="CheY-like_superfamily"/>
</dbReference>
<keyword evidence="11 13" id="KW-0472">Membrane</keyword>
<evidence type="ECO:0000259" key="15">
    <source>
        <dbReference type="PROSITE" id="PS50110"/>
    </source>
</evidence>
<evidence type="ECO:0000256" key="7">
    <source>
        <dbReference type="ARBA" id="ARBA00022741"/>
    </source>
</evidence>
<dbReference type="SMART" id="SM00448">
    <property type="entry name" value="REC"/>
    <property type="match status" value="1"/>
</dbReference>
<dbReference type="GO" id="GO:0005524">
    <property type="term" value="F:ATP binding"/>
    <property type="evidence" value="ECO:0007669"/>
    <property type="project" value="UniProtKB-KW"/>
</dbReference>
<dbReference type="InterPro" id="IPR010559">
    <property type="entry name" value="Sig_transdc_His_kin_internal"/>
</dbReference>
<dbReference type="PANTHER" id="PTHR43547">
    <property type="entry name" value="TWO-COMPONENT HISTIDINE KINASE"/>
    <property type="match status" value="1"/>
</dbReference>
<dbReference type="Pfam" id="PF02518">
    <property type="entry name" value="HATPase_c"/>
    <property type="match status" value="2"/>
</dbReference>
<evidence type="ECO:0000256" key="8">
    <source>
        <dbReference type="ARBA" id="ARBA00022777"/>
    </source>
</evidence>
<dbReference type="SUPFAM" id="SSF47384">
    <property type="entry name" value="Homodimeric domain of signal transducing histidine kinase"/>
    <property type="match status" value="1"/>
</dbReference>
<keyword evidence="7" id="KW-0547">Nucleotide-binding</keyword>
<keyword evidence="4" id="KW-1003">Cell membrane</keyword>
<feature type="transmembrane region" description="Helical" evidence="13">
    <location>
        <begin position="366"/>
        <end position="383"/>
    </location>
</feature>
<dbReference type="InterPro" id="IPR005467">
    <property type="entry name" value="His_kinase_dom"/>
</dbReference>
<protein>
    <recommendedName>
        <fullName evidence="3">histidine kinase</fullName>
        <ecNumber evidence="3">2.7.13.3</ecNumber>
    </recommendedName>
</protein>
<dbReference type="InterPro" id="IPR004358">
    <property type="entry name" value="Sig_transdc_His_kin-like_C"/>
</dbReference>
<dbReference type="PANTHER" id="PTHR43547:SF2">
    <property type="entry name" value="HYBRID SIGNAL TRANSDUCTION HISTIDINE KINASE C"/>
    <property type="match status" value="1"/>
</dbReference>
<dbReference type="SMART" id="SM00387">
    <property type="entry name" value="HATPase_c"/>
    <property type="match status" value="2"/>
</dbReference>
<evidence type="ECO:0000256" key="6">
    <source>
        <dbReference type="ARBA" id="ARBA00022679"/>
    </source>
</evidence>
<dbReference type="SUPFAM" id="SSF52172">
    <property type="entry name" value="CheY-like"/>
    <property type="match status" value="1"/>
</dbReference>
<evidence type="ECO:0000256" key="11">
    <source>
        <dbReference type="ARBA" id="ARBA00023136"/>
    </source>
</evidence>
<evidence type="ECO:0000256" key="1">
    <source>
        <dbReference type="ARBA" id="ARBA00000085"/>
    </source>
</evidence>
<dbReference type="PROSITE" id="PS50109">
    <property type="entry name" value="HIS_KIN"/>
    <property type="match status" value="2"/>
</dbReference>
<comment type="catalytic activity">
    <reaction evidence="1">
        <text>ATP + protein L-histidine = ADP + protein N-phospho-L-histidine.</text>
        <dbReference type="EC" id="2.7.13.3"/>
    </reaction>
</comment>
<organism evidence="16 17">
    <name type="scientific">Paenibacillus contaminans</name>
    <dbReference type="NCBI Taxonomy" id="450362"/>
    <lineage>
        <taxon>Bacteria</taxon>
        <taxon>Bacillati</taxon>
        <taxon>Bacillota</taxon>
        <taxon>Bacilli</taxon>
        <taxon>Bacillales</taxon>
        <taxon>Paenibacillaceae</taxon>
        <taxon>Paenibacillus</taxon>
    </lineage>
</organism>
<keyword evidence="17" id="KW-1185">Reference proteome</keyword>
<evidence type="ECO:0000256" key="12">
    <source>
        <dbReference type="PROSITE-ProRule" id="PRU00169"/>
    </source>
</evidence>
<evidence type="ECO:0000313" key="17">
    <source>
        <dbReference type="Proteomes" id="UP000250369"/>
    </source>
</evidence>
<feature type="transmembrane region" description="Helical" evidence="13">
    <location>
        <begin position="217"/>
        <end position="236"/>
    </location>
</feature>
<keyword evidence="10" id="KW-0902">Two-component regulatory system</keyword>
<comment type="subcellular location">
    <subcellularLocation>
        <location evidence="2">Cell membrane</location>
    </subcellularLocation>
</comment>
<dbReference type="EC" id="2.7.13.3" evidence="3"/>
<dbReference type="Pfam" id="PF00072">
    <property type="entry name" value="Response_reg"/>
    <property type="match status" value="1"/>
</dbReference>
<feature type="domain" description="Histidine kinase" evidence="14">
    <location>
        <begin position="851"/>
        <end position="1041"/>
    </location>
</feature>
<dbReference type="SUPFAM" id="SSF55874">
    <property type="entry name" value="ATPase domain of HSP90 chaperone/DNA topoisomerase II/histidine kinase"/>
    <property type="match status" value="2"/>
</dbReference>
<feature type="modified residue" description="4-aspartylphosphate" evidence="12">
    <location>
        <position position="763"/>
    </location>
</feature>
<feature type="transmembrane region" description="Helical" evidence="13">
    <location>
        <begin position="395"/>
        <end position="413"/>
    </location>
</feature>
<dbReference type="OrthoDB" id="9809348at2"/>
<keyword evidence="5 12" id="KW-0597">Phosphoprotein</keyword>
<evidence type="ECO:0000259" key="14">
    <source>
        <dbReference type="PROSITE" id="PS50109"/>
    </source>
</evidence>
<keyword evidence="13" id="KW-1133">Transmembrane helix</keyword>
<dbReference type="CDD" id="cd00082">
    <property type="entry name" value="HisKA"/>
    <property type="match status" value="1"/>
</dbReference>
<feature type="transmembrane region" description="Helical" evidence="13">
    <location>
        <begin position="273"/>
        <end position="295"/>
    </location>
</feature>
<dbReference type="Pfam" id="PF06580">
    <property type="entry name" value="His_kinase"/>
    <property type="match status" value="1"/>
</dbReference>
<evidence type="ECO:0000256" key="4">
    <source>
        <dbReference type="ARBA" id="ARBA00022475"/>
    </source>
</evidence>
<dbReference type="InterPro" id="IPR003661">
    <property type="entry name" value="HisK_dim/P_dom"/>
</dbReference>
<evidence type="ECO:0000256" key="10">
    <source>
        <dbReference type="ARBA" id="ARBA00023012"/>
    </source>
</evidence>
<dbReference type="Pfam" id="PF00512">
    <property type="entry name" value="HisKA"/>
    <property type="match status" value="1"/>
</dbReference>
<dbReference type="InterPro" id="IPR001789">
    <property type="entry name" value="Sig_transdc_resp-reg_receiver"/>
</dbReference>
<dbReference type="InterPro" id="IPR008979">
    <property type="entry name" value="Galactose-bd-like_sf"/>
</dbReference>
<dbReference type="PROSITE" id="PS50110">
    <property type="entry name" value="RESPONSE_REGULATORY"/>
    <property type="match status" value="1"/>
</dbReference>
<dbReference type="CDD" id="cd17574">
    <property type="entry name" value="REC_OmpR"/>
    <property type="match status" value="1"/>
</dbReference>
<keyword evidence="8 16" id="KW-0418">Kinase</keyword>
<proteinExistence type="predicted"/>
<evidence type="ECO:0000256" key="3">
    <source>
        <dbReference type="ARBA" id="ARBA00012438"/>
    </source>
</evidence>
<comment type="caution">
    <text evidence="16">The sequence shown here is derived from an EMBL/GenBank/DDBJ whole genome shotgun (WGS) entry which is preliminary data.</text>
</comment>
<keyword evidence="9" id="KW-0067">ATP-binding</keyword>
<feature type="transmembrane region" description="Helical" evidence="13">
    <location>
        <begin position="243"/>
        <end position="261"/>
    </location>
</feature>
<reference evidence="16 17" key="1">
    <citation type="journal article" date="2009" name="Int. J. Syst. Evol. Microbiol.">
        <title>Paenibacillus contaminans sp. nov., isolated from a contaminated laboratory plate.</title>
        <authorList>
            <person name="Chou J.H."/>
            <person name="Lee J.H."/>
            <person name="Lin M.C."/>
            <person name="Chang P.S."/>
            <person name="Arun A.B."/>
            <person name="Young C.C."/>
            <person name="Chen W.M."/>
        </authorList>
    </citation>
    <scope>NUCLEOTIDE SEQUENCE [LARGE SCALE GENOMIC DNA]</scope>
    <source>
        <strain evidence="16 17">CKOBP-6</strain>
    </source>
</reference>
<evidence type="ECO:0000256" key="5">
    <source>
        <dbReference type="ARBA" id="ARBA00022553"/>
    </source>
</evidence>
<evidence type="ECO:0000256" key="9">
    <source>
        <dbReference type="ARBA" id="ARBA00022840"/>
    </source>
</evidence>
<dbReference type="SMART" id="SM00388">
    <property type="entry name" value="HisKA"/>
    <property type="match status" value="1"/>
</dbReference>
<keyword evidence="13" id="KW-0812">Transmembrane</keyword>
<dbReference type="GO" id="GO:0000155">
    <property type="term" value="F:phosphorelay sensor kinase activity"/>
    <property type="evidence" value="ECO:0007669"/>
    <property type="project" value="InterPro"/>
</dbReference>
<accession>A0A329MT78</accession>
<evidence type="ECO:0000256" key="2">
    <source>
        <dbReference type="ARBA" id="ARBA00004236"/>
    </source>
</evidence>
<feature type="transmembrane region" description="Helical" evidence="13">
    <location>
        <begin position="341"/>
        <end position="359"/>
    </location>
</feature>
<keyword evidence="6" id="KW-0808">Transferase</keyword>
<dbReference type="GO" id="GO:0005886">
    <property type="term" value="C:plasma membrane"/>
    <property type="evidence" value="ECO:0007669"/>
    <property type="project" value="UniProtKB-SubCell"/>
</dbReference>
<dbReference type="Gene3D" id="3.30.565.10">
    <property type="entry name" value="Histidine kinase-like ATPase, C-terminal domain"/>
    <property type="match status" value="2"/>
</dbReference>
<dbReference type="Gene3D" id="1.10.287.130">
    <property type="match status" value="1"/>
</dbReference>
<evidence type="ECO:0000256" key="13">
    <source>
        <dbReference type="SAM" id="Phobius"/>
    </source>
</evidence>
<dbReference type="Gene3D" id="3.40.50.2300">
    <property type="match status" value="1"/>
</dbReference>
<dbReference type="SUPFAM" id="SSF49785">
    <property type="entry name" value="Galactose-binding domain-like"/>
    <property type="match status" value="1"/>
</dbReference>
<dbReference type="CDD" id="cd16922">
    <property type="entry name" value="HATPase_EvgS-ArcB-TorS-like"/>
    <property type="match status" value="1"/>
</dbReference>
<evidence type="ECO:0000313" key="16">
    <source>
        <dbReference type="EMBL" id="RAV21893.1"/>
    </source>
</evidence>
<dbReference type="PRINTS" id="PR00344">
    <property type="entry name" value="BCTRLSENSOR"/>
</dbReference>
<dbReference type="InterPro" id="IPR036097">
    <property type="entry name" value="HisK_dim/P_sf"/>
</dbReference>
<dbReference type="FunFam" id="3.30.565.10:FF:000023">
    <property type="entry name" value="PAS domain-containing sensor histidine kinase"/>
    <property type="match status" value="1"/>
</dbReference>
<sequence>MVMKNYPILSKLVIIALFAMLLFGLRLAWISLFPVSETASAVNGVLDLRDLDFENSNLVNLDGEWDFYPSRFVTYKDIASESGPPLHLQVPGDWSQAFGDARSSSYGTGTYRLRILVDPLEKPVTLWIKKIQSASAIEINGTLIASNGSPSPNSEAYKPKTTSYTATYFSKGTTEIDVWIRVSNFDSPYIGGIGDFVFLGTQDHVNLSVIFDSGMQIVTAIILLLHVLYAVILYSLNIKERSLVLVGLMTLSVTIIILFRNDNFLLSVLPINYTWALKTRLIAFFWQNLLILLVFRNFTSGTGTNKWLRLFIGCLCLYTGYLLIVPASWASVSLHSGIGQLFQYVPFVWLIFSLWQLLLKKKEDQDVLFLLLSGTAIISNLLWNLWDNGRHAEFVYYPVNIIISILGFSAYWFKKYFRNANENRKLNEQLKKADKLKDRFLANTSHELRTPLHGIMNIAQNLAIKEEGKLHESSRKNLELLITISRRMSHLLGDLLDVIRLQEHRIILQREPVAIPSIVPGVIGMLTYLIKGKPVQLKMNIPDSMPLVMADEKRLVQILNNLVHNALKFTEEGSVTVSADVKNGFAMIHVTDTGIGIDEETMERVFLPYEQGAQGVRDGRGIGLGLSICRQLVELHGGSLSIRSEAGKGSVFSFSLPIADSYSQNLNVQQLSPPSPIANESMEHLGDWRFSDPPAIRHPMPDHTPPLLTDSKVHLLAVDDDPVNLNVLIGILANEPYTVTAVTSGQEALEWLDKRQWGLLIVDVMMPHMSGYELTEKVREQFSISELPVLLLTARSQPEDIYTGFASGANDYVTKPVDAVELKYRIRALTAMKQSYSERLRIEAAYLQAQISPHFLFNTLNSIVALSEVNVEKMQQLVDAFNTFLQTSFVFQNTDQLVDLSHELELVEAYLHIERVRFEERLSVVWNVERDIQTIRIPPLSIQPIVENAVKHGLLKLEGGGTVHIRISRMNKAVRIEVEDDGLGMDQTTVSGLLDPAIRRKNGVGLANTHRRLMQLFGQGLSIFSRPDGGTKVTFVVPDER</sequence>
<dbReference type="EMBL" id="QMFB01000003">
    <property type="protein sequence ID" value="RAV21893.1"/>
    <property type="molecule type" value="Genomic_DNA"/>
</dbReference>
<name>A0A329MT78_9BACL</name>
<dbReference type="InterPro" id="IPR003594">
    <property type="entry name" value="HATPase_dom"/>
</dbReference>
<gene>
    <name evidence="16" type="ORF">DQG23_07515</name>
</gene>
<dbReference type="AlphaFoldDB" id="A0A329MT78"/>